<evidence type="ECO:0000259" key="6">
    <source>
        <dbReference type="Pfam" id="PF01557"/>
    </source>
</evidence>
<accession>A0A1D2M3N5</accession>
<evidence type="ECO:0000313" key="7">
    <source>
        <dbReference type="EMBL" id="ODM87587.1"/>
    </source>
</evidence>
<proteinExistence type="inferred from homology"/>
<protein>
    <recommendedName>
        <fullName evidence="5">oxaloacetate tautomerase</fullName>
        <ecNumber evidence="5">5.3.2.2</ecNumber>
    </recommendedName>
    <alternativeName>
        <fullName evidence="3">Fumarylacetoacetate hydrolase domain-containing protein 1</fullName>
    </alternativeName>
</protein>
<dbReference type="GO" id="GO:0018773">
    <property type="term" value="F:acetylpyruvate hydrolase activity"/>
    <property type="evidence" value="ECO:0007669"/>
    <property type="project" value="TreeGrafter"/>
</dbReference>
<name>A0A1D2M3N5_ORCCI</name>
<dbReference type="GO" id="GO:0050163">
    <property type="term" value="F:oxaloacetate tautomerase activity"/>
    <property type="evidence" value="ECO:0007669"/>
    <property type="project" value="UniProtKB-EC"/>
</dbReference>
<dbReference type="EMBL" id="LJIJ01005017">
    <property type="protein sequence ID" value="ODM87587.1"/>
    <property type="molecule type" value="Genomic_DNA"/>
</dbReference>
<dbReference type="EC" id="5.3.2.2" evidence="5"/>
<organism evidence="7 8">
    <name type="scientific">Orchesella cincta</name>
    <name type="common">Springtail</name>
    <name type="synonym">Podura cincta</name>
    <dbReference type="NCBI Taxonomy" id="48709"/>
    <lineage>
        <taxon>Eukaryota</taxon>
        <taxon>Metazoa</taxon>
        <taxon>Ecdysozoa</taxon>
        <taxon>Arthropoda</taxon>
        <taxon>Hexapoda</taxon>
        <taxon>Collembola</taxon>
        <taxon>Entomobryomorpha</taxon>
        <taxon>Entomobryoidea</taxon>
        <taxon>Orchesellidae</taxon>
        <taxon>Orchesellinae</taxon>
        <taxon>Orchesella</taxon>
    </lineage>
</organism>
<dbReference type="SUPFAM" id="SSF56529">
    <property type="entry name" value="FAH"/>
    <property type="match status" value="1"/>
</dbReference>
<feature type="domain" description="Fumarylacetoacetase-like C-terminal" evidence="6">
    <location>
        <begin position="86"/>
        <end position="132"/>
    </location>
</feature>
<dbReference type="PANTHER" id="PTHR11820">
    <property type="entry name" value="ACYLPYRUVASE"/>
    <property type="match status" value="1"/>
</dbReference>
<reference evidence="7 8" key="1">
    <citation type="journal article" date="2016" name="Genome Biol. Evol.">
        <title>Gene Family Evolution Reflects Adaptation to Soil Environmental Stressors in the Genome of the Collembolan Orchesella cincta.</title>
        <authorList>
            <person name="Faddeeva-Vakhrusheva A."/>
            <person name="Derks M.F."/>
            <person name="Anvar S.Y."/>
            <person name="Agamennone V."/>
            <person name="Suring W."/>
            <person name="Smit S."/>
            <person name="van Straalen N.M."/>
            <person name="Roelofs D."/>
        </authorList>
    </citation>
    <scope>NUCLEOTIDE SEQUENCE [LARGE SCALE GENOMIC DNA]</scope>
    <source>
        <tissue evidence="7">Mixed pool</tissue>
    </source>
</reference>
<keyword evidence="8" id="KW-1185">Reference proteome</keyword>
<keyword evidence="2" id="KW-0479">Metal-binding</keyword>
<dbReference type="STRING" id="48709.A0A1D2M3N5"/>
<dbReference type="GO" id="GO:0046872">
    <property type="term" value="F:metal ion binding"/>
    <property type="evidence" value="ECO:0007669"/>
    <property type="project" value="UniProtKB-KW"/>
</dbReference>
<dbReference type="PANTHER" id="PTHR11820:SF7">
    <property type="entry name" value="ACYLPYRUVASE FAHD1, MITOCHONDRIAL"/>
    <property type="match status" value="1"/>
</dbReference>
<dbReference type="Proteomes" id="UP000094527">
    <property type="component" value="Unassembled WGS sequence"/>
</dbReference>
<evidence type="ECO:0000313" key="8">
    <source>
        <dbReference type="Proteomes" id="UP000094527"/>
    </source>
</evidence>
<evidence type="ECO:0000256" key="5">
    <source>
        <dbReference type="ARBA" id="ARBA00044973"/>
    </source>
</evidence>
<evidence type="ECO:0000256" key="3">
    <source>
        <dbReference type="ARBA" id="ARBA00042340"/>
    </source>
</evidence>
<sequence length="175" mass="18573">MSGNFQVCGAWKIVGVGRYRDHAAELGSAIPEVPLLFMKPATSYITEGTPIMAAVPSIMRLNWECYRQKGTDIPEGNAMNHNVAKQKGTPWDLAKGFDTGCPVGKFIPKASISDPHNLELWCKVNGALKAEGPYDMILTGTPAGVSGVSKGNVIQGGLANLAEIKFKVLDKAGGS</sequence>
<dbReference type="Gene3D" id="3.90.850.10">
    <property type="entry name" value="Fumarylacetoacetase-like, C-terminal domain"/>
    <property type="match status" value="2"/>
</dbReference>
<dbReference type="OrthoDB" id="411064at2759"/>
<dbReference type="OMA" id="TKNYHYE"/>
<evidence type="ECO:0000256" key="2">
    <source>
        <dbReference type="ARBA" id="ARBA00022723"/>
    </source>
</evidence>
<comment type="catalytic activity">
    <reaction evidence="4">
        <text>oxaloacetate = enol-oxaloacetate</text>
        <dbReference type="Rhea" id="RHEA:16021"/>
        <dbReference type="ChEBI" id="CHEBI:16452"/>
        <dbReference type="ChEBI" id="CHEBI:17479"/>
        <dbReference type="EC" id="5.3.2.2"/>
    </reaction>
    <physiologicalReaction direction="right-to-left" evidence="4">
        <dbReference type="Rhea" id="RHEA:16023"/>
    </physiologicalReaction>
</comment>
<dbReference type="InterPro" id="IPR036663">
    <property type="entry name" value="Fumarylacetoacetase_C_sf"/>
</dbReference>
<comment type="caution">
    <text evidence="7">The sequence shown here is derived from an EMBL/GenBank/DDBJ whole genome shotgun (WGS) entry which is preliminary data.</text>
</comment>
<dbReference type="Pfam" id="PF01557">
    <property type="entry name" value="FAA_hydrolase"/>
    <property type="match status" value="1"/>
</dbReference>
<evidence type="ECO:0000256" key="4">
    <source>
        <dbReference type="ARBA" id="ARBA00044911"/>
    </source>
</evidence>
<gene>
    <name evidence="7" type="ORF">Ocin01_19095</name>
</gene>
<evidence type="ECO:0000256" key="1">
    <source>
        <dbReference type="ARBA" id="ARBA00010211"/>
    </source>
</evidence>
<dbReference type="AlphaFoldDB" id="A0A1D2M3N5"/>
<comment type="similarity">
    <text evidence="1">Belongs to the FAH family.</text>
</comment>
<dbReference type="InterPro" id="IPR011234">
    <property type="entry name" value="Fumarylacetoacetase-like_C"/>
</dbReference>
<dbReference type="GO" id="GO:0005739">
    <property type="term" value="C:mitochondrion"/>
    <property type="evidence" value="ECO:0007669"/>
    <property type="project" value="TreeGrafter"/>
</dbReference>